<feature type="compositionally biased region" description="Polar residues" evidence="1">
    <location>
        <begin position="159"/>
        <end position="171"/>
    </location>
</feature>
<feature type="region of interest" description="Disordered" evidence="1">
    <location>
        <begin position="85"/>
        <end position="104"/>
    </location>
</feature>
<dbReference type="AlphaFoldDB" id="A0AAD6V8Z8"/>
<evidence type="ECO:0000313" key="4">
    <source>
        <dbReference type="Proteomes" id="UP001219525"/>
    </source>
</evidence>
<proteinExistence type="predicted"/>
<keyword evidence="2" id="KW-0472">Membrane</keyword>
<organism evidence="3 4">
    <name type="scientific">Mycena pura</name>
    <dbReference type="NCBI Taxonomy" id="153505"/>
    <lineage>
        <taxon>Eukaryota</taxon>
        <taxon>Fungi</taxon>
        <taxon>Dikarya</taxon>
        <taxon>Basidiomycota</taxon>
        <taxon>Agaricomycotina</taxon>
        <taxon>Agaricomycetes</taxon>
        <taxon>Agaricomycetidae</taxon>
        <taxon>Agaricales</taxon>
        <taxon>Marasmiineae</taxon>
        <taxon>Mycenaceae</taxon>
        <taxon>Mycena</taxon>
    </lineage>
</organism>
<evidence type="ECO:0000256" key="1">
    <source>
        <dbReference type="SAM" id="MobiDB-lite"/>
    </source>
</evidence>
<sequence length="412" mass="43213">MPGAPLSSPTPTPSVAHSKTAAPTSYIVPILVSGILLVLLALMLVALHFRRHAKKKSSATSARNRREVQPGEIVSRAHPAALMITPADGQGTPRFVHTPGTNMRIATRRPDGAWEFADSRAPFTPLIIADAGDVTASESRDSAAYGSERYAARTPSPPFANNSPRSHANNRSVTSVSGVGGSTSDLVPPPTAFSASPWGAPLTPRTADSDLSPHSPWRAAYSPAPSTSAFASTSTISPPTAASSSRRNSAVSSNDSFLDLYPSDVASAHSESSPFLHRAPSPSPSPLRGGGAGARHVPASPSPLRSPRTSPEPAAAARVSPAPGARRGYELRDRPAPSAPASTSAYTGRPAYSPPLPLPPPPQQQQHQPTTHISPAARAKEAESRAARAIRQGYDRVDRYSEYAEEEDLPPY</sequence>
<evidence type="ECO:0000256" key="2">
    <source>
        <dbReference type="SAM" id="Phobius"/>
    </source>
</evidence>
<keyword evidence="2" id="KW-0812">Transmembrane</keyword>
<keyword evidence="2" id="KW-1133">Transmembrane helix</keyword>
<feature type="region of interest" description="Disordered" evidence="1">
    <location>
        <begin position="271"/>
        <end position="412"/>
    </location>
</feature>
<evidence type="ECO:0000313" key="3">
    <source>
        <dbReference type="EMBL" id="KAJ7205965.1"/>
    </source>
</evidence>
<feature type="compositionally biased region" description="Low complexity" evidence="1">
    <location>
        <begin position="218"/>
        <end position="253"/>
    </location>
</feature>
<feature type="transmembrane region" description="Helical" evidence="2">
    <location>
        <begin position="26"/>
        <end position="47"/>
    </location>
</feature>
<comment type="caution">
    <text evidence="3">The sequence shown here is derived from an EMBL/GenBank/DDBJ whole genome shotgun (WGS) entry which is preliminary data.</text>
</comment>
<feature type="region of interest" description="Disordered" evidence="1">
    <location>
        <begin position="137"/>
        <end position="253"/>
    </location>
</feature>
<dbReference type="EMBL" id="JARJCW010000041">
    <property type="protein sequence ID" value="KAJ7205965.1"/>
    <property type="molecule type" value="Genomic_DNA"/>
</dbReference>
<keyword evidence="4" id="KW-1185">Reference proteome</keyword>
<reference evidence="3" key="1">
    <citation type="submission" date="2023-03" db="EMBL/GenBank/DDBJ databases">
        <title>Massive genome expansion in bonnet fungi (Mycena s.s.) driven by repeated elements and novel gene families across ecological guilds.</title>
        <authorList>
            <consortium name="Lawrence Berkeley National Laboratory"/>
            <person name="Harder C.B."/>
            <person name="Miyauchi S."/>
            <person name="Viragh M."/>
            <person name="Kuo A."/>
            <person name="Thoen E."/>
            <person name="Andreopoulos B."/>
            <person name="Lu D."/>
            <person name="Skrede I."/>
            <person name="Drula E."/>
            <person name="Henrissat B."/>
            <person name="Morin E."/>
            <person name="Kohler A."/>
            <person name="Barry K."/>
            <person name="LaButti K."/>
            <person name="Morin E."/>
            <person name="Salamov A."/>
            <person name="Lipzen A."/>
            <person name="Mereny Z."/>
            <person name="Hegedus B."/>
            <person name="Baldrian P."/>
            <person name="Stursova M."/>
            <person name="Weitz H."/>
            <person name="Taylor A."/>
            <person name="Grigoriev I.V."/>
            <person name="Nagy L.G."/>
            <person name="Martin F."/>
            <person name="Kauserud H."/>
        </authorList>
    </citation>
    <scope>NUCLEOTIDE SEQUENCE</scope>
    <source>
        <strain evidence="3">9144</strain>
    </source>
</reference>
<gene>
    <name evidence="3" type="ORF">GGX14DRAFT_643752</name>
</gene>
<protein>
    <submittedName>
        <fullName evidence="3">Uncharacterized protein</fullName>
    </submittedName>
</protein>
<feature type="compositionally biased region" description="Basic and acidic residues" evidence="1">
    <location>
        <begin position="393"/>
        <end position="402"/>
    </location>
</feature>
<feature type="compositionally biased region" description="Acidic residues" evidence="1">
    <location>
        <begin position="403"/>
        <end position="412"/>
    </location>
</feature>
<accession>A0AAD6V8Z8</accession>
<feature type="region of interest" description="Disordered" evidence="1">
    <location>
        <begin position="55"/>
        <end position="80"/>
    </location>
</feature>
<name>A0AAD6V8Z8_9AGAR</name>
<feature type="compositionally biased region" description="Low complexity" evidence="1">
    <location>
        <begin position="294"/>
        <end position="326"/>
    </location>
</feature>
<feature type="compositionally biased region" description="Pro residues" evidence="1">
    <location>
        <begin position="352"/>
        <end position="363"/>
    </location>
</feature>
<dbReference type="Proteomes" id="UP001219525">
    <property type="component" value="Unassembled WGS sequence"/>
</dbReference>